<feature type="region of interest" description="Disordered" evidence="1">
    <location>
        <begin position="694"/>
        <end position="881"/>
    </location>
</feature>
<reference evidence="2 3" key="1">
    <citation type="submission" date="2018-06" db="EMBL/GenBank/DDBJ databases">
        <title>Fusarium incarnatum-equiseti species complex species 28.</title>
        <authorList>
            <person name="Gardiner D.M."/>
        </authorList>
    </citation>
    <scope>NUCLEOTIDE SEQUENCE [LARGE SCALE GENOMIC DNA]</scope>
    <source>
        <strain evidence="2 3">FIESC_28</strain>
    </source>
</reference>
<comment type="caution">
    <text evidence="2">The sequence shown here is derived from an EMBL/GenBank/DDBJ whole genome shotgun (WGS) entry which is preliminary data.</text>
</comment>
<feature type="compositionally biased region" description="Acidic residues" evidence="1">
    <location>
        <begin position="722"/>
        <end position="736"/>
    </location>
</feature>
<proteinExistence type="predicted"/>
<dbReference type="GeneID" id="41996772"/>
<feature type="region of interest" description="Disordered" evidence="1">
    <location>
        <begin position="389"/>
        <end position="409"/>
    </location>
</feature>
<protein>
    <submittedName>
        <fullName evidence="2">Uncharacterized protein</fullName>
    </submittedName>
</protein>
<dbReference type="EMBL" id="QKXC01000155">
    <property type="protein sequence ID" value="RBR15401.1"/>
    <property type="molecule type" value="Genomic_DNA"/>
</dbReference>
<feature type="region of interest" description="Disordered" evidence="1">
    <location>
        <begin position="895"/>
        <end position="928"/>
    </location>
</feature>
<sequence>MSDGSESDSEADIVDLTSEDDLPEEVQDDGTPPAIELVMMVDGHGEAVNHTVEGPDSIDSMDSGESDVSDDEIEDNDSVDNDPDEDDDGEIEDNDPVDNEFDDSDPGGDSDDDGDDDDDDENDGSEDDEPDDDAWSDAGTETDTDDDPINNDDVEGDVMHGNKNENATIAQCLEEEGILIPEWNGNCIETCQPGWDGLAGGFQAYRNMFLQKRNELATCRATNKRKLTSKNRSIRPFKEAVREFYMANRANIELNRALHRENAALRQLVSEDDLENFPETVPLPLNDVWAGLPEAVRKHLPPRYSKRLRLSREPGARQRITEKEWPQVYLQWIQHRYHPDITGWSDIYKISCREENMSWAFSQMQKPKTHPDLRLRAPTDAEEERGILNRGCTPLSGSKESSSNDEGEIQPFPFEDLPRKIQLEILAYALVFHGDVVHAISRLDPYYEPDSVHRNCKGQMSLFHRFHIGKEPVSLTFGTIHPQWLLAPFLGRFAKNIGCKLQILQRVELLWIGSQKLTYELDEKKKYTSRRTHDLAHFPEACRLKTLSVHIPESSREYMRRKHEPRDMIEYMEEKTTAQPNYRPFRALRTVQGLDYLYCLRGLQGITFWDYDKWNANDEMVAVRDWTFIQDVNNAVRRDKLPDDEHFSNIRNLAPLMGYRPSVALATRLERFINPPSTGLSTPPPDLFPQLQTAVHDAEDESGDEATDDEDSDTSSEHDSDGSDSDSDDDLDDDPDSYSHPDPYMGLDADSDAGGSNMDPIDLTSGDEDEGEDEDEDMKDDEDLIEIPNPEAAERATMPPPEITIRESDSRGRGESSLFVPTPTPEVSLRPPFKIKVETPTPQRSAPPESASGRNRSESSLFMGTPPSQPGSDPREEGIDCPIDLTQDFDLQRQKRPFCSGNDDDEYVCTGSSPKRARTDDASGMGIVPRRAAGPFVIDDD</sequence>
<organism evidence="2 3">
    <name type="scientific">Fusarium coffeatum</name>
    <dbReference type="NCBI Taxonomy" id="231269"/>
    <lineage>
        <taxon>Eukaryota</taxon>
        <taxon>Fungi</taxon>
        <taxon>Dikarya</taxon>
        <taxon>Ascomycota</taxon>
        <taxon>Pezizomycotina</taxon>
        <taxon>Sordariomycetes</taxon>
        <taxon>Hypocreomycetidae</taxon>
        <taxon>Hypocreales</taxon>
        <taxon>Nectriaceae</taxon>
        <taxon>Fusarium</taxon>
        <taxon>Fusarium incarnatum-equiseti species complex</taxon>
    </lineage>
</organism>
<evidence type="ECO:0000313" key="2">
    <source>
        <dbReference type="EMBL" id="RBR15401.1"/>
    </source>
</evidence>
<name>A0A366RE32_9HYPO</name>
<evidence type="ECO:0000313" key="3">
    <source>
        <dbReference type="Proteomes" id="UP000253153"/>
    </source>
</evidence>
<gene>
    <name evidence="2" type="ORF">FIESC28_07336</name>
</gene>
<accession>A0A366RE32</accession>
<feature type="compositionally biased region" description="Acidic residues" evidence="1">
    <location>
        <begin position="698"/>
        <end position="714"/>
    </location>
</feature>
<feature type="region of interest" description="Disordered" evidence="1">
    <location>
        <begin position="1"/>
        <end position="161"/>
    </location>
</feature>
<feature type="compositionally biased region" description="Acidic residues" evidence="1">
    <location>
        <begin position="62"/>
        <end position="156"/>
    </location>
</feature>
<feature type="compositionally biased region" description="Basic and acidic residues" evidence="1">
    <location>
        <begin position="804"/>
        <end position="814"/>
    </location>
</feature>
<feature type="compositionally biased region" description="Acidic residues" evidence="1">
    <location>
        <begin position="765"/>
        <end position="785"/>
    </location>
</feature>
<dbReference type="RefSeq" id="XP_031014460.1">
    <property type="nucleotide sequence ID" value="XM_031161476.1"/>
</dbReference>
<feature type="compositionally biased region" description="Polar residues" evidence="1">
    <location>
        <begin position="852"/>
        <end position="862"/>
    </location>
</feature>
<dbReference type="AlphaFoldDB" id="A0A366RE32"/>
<feature type="compositionally biased region" description="Acidic residues" evidence="1">
    <location>
        <begin position="1"/>
        <end position="28"/>
    </location>
</feature>
<dbReference type="Proteomes" id="UP000253153">
    <property type="component" value="Unassembled WGS sequence"/>
</dbReference>
<evidence type="ECO:0000256" key="1">
    <source>
        <dbReference type="SAM" id="MobiDB-lite"/>
    </source>
</evidence>
<dbReference type="OrthoDB" id="3439669at2759"/>
<keyword evidence="3" id="KW-1185">Reference proteome</keyword>